<protein>
    <recommendedName>
        <fullName evidence="6">Cnidarian restricted protein</fullName>
    </recommendedName>
</protein>
<dbReference type="RefSeq" id="XP_066911577.1">
    <property type="nucleotide sequence ID" value="XM_067055476.1"/>
</dbReference>
<keyword evidence="2" id="KW-0472">Membrane</keyword>
<evidence type="ECO:0000256" key="1">
    <source>
        <dbReference type="SAM" id="MobiDB-lite"/>
    </source>
</evidence>
<reference evidence="4" key="1">
    <citation type="submission" date="2021-01" db="UniProtKB">
        <authorList>
            <consortium name="EnsemblMetazoa"/>
        </authorList>
    </citation>
    <scope>IDENTIFICATION</scope>
</reference>
<evidence type="ECO:0000256" key="3">
    <source>
        <dbReference type="SAM" id="SignalP"/>
    </source>
</evidence>
<feature type="signal peptide" evidence="3">
    <location>
        <begin position="1"/>
        <end position="25"/>
    </location>
</feature>
<feature type="chain" id="PRO_5029855589" description="Cnidarian restricted protein" evidence="3">
    <location>
        <begin position="26"/>
        <end position="484"/>
    </location>
</feature>
<feature type="transmembrane region" description="Helical" evidence="2">
    <location>
        <begin position="228"/>
        <end position="250"/>
    </location>
</feature>
<name>A0A7M5X2Q0_9CNID</name>
<proteinExistence type="predicted"/>
<dbReference type="AlphaFoldDB" id="A0A7M5X2Q0"/>
<feature type="region of interest" description="Disordered" evidence="1">
    <location>
        <begin position="200"/>
        <end position="219"/>
    </location>
</feature>
<organism evidence="4 5">
    <name type="scientific">Clytia hemisphaerica</name>
    <dbReference type="NCBI Taxonomy" id="252671"/>
    <lineage>
        <taxon>Eukaryota</taxon>
        <taxon>Metazoa</taxon>
        <taxon>Cnidaria</taxon>
        <taxon>Hydrozoa</taxon>
        <taxon>Hydroidolina</taxon>
        <taxon>Leptothecata</taxon>
        <taxon>Obeliida</taxon>
        <taxon>Clytiidae</taxon>
        <taxon>Clytia</taxon>
    </lineage>
</organism>
<feature type="compositionally biased region" description="Basic and acidic residues" evidence="1">
    <location>
        <begin position="204"/>
        <end position="219"/>
    </location>
</feature>
<evidence type="ECO:0000313" key="4">
    <source>
        <dbReference type="EnsemblMetazoa" id="CLYHEMP016923.2"/>
    </source>
</evidence>
<evidence type="ECO:0000256" key="2">
    <source>
        <dbReference type="SAM" id="Phobius"/>
    </source>
</evidence>
<dbReference type="EnsemblMetazoa" id="CLYHEMT016923.2">
    <property type="protein sequence ID" value="CLYHEMP016923.2"/>
    <property type="gene ID" value="CLYHEMG016923"/>
</dbReference>
<dbReference type="PROSITE" id="PS51257">
    <property type="entry name" value="PROKAR_LIPOPROTEIN"/>
    <property type="match status" value="1"/>
</dbReference>
<accession>A0A7M5X2Q0</accession>
<keyword evidence="3" id="KW-0732">Signal</keyword>
<evidence type="ECO:0008006" key="6">
    <source>
        <dbReference type="Google" id="ProtNLM"/>
    </source>
</evidence>
<keyword evidence="2" id="KW-1133">Transmembrane helix</keyword>
<evidence type="ECO:0000313" key="5">
    <source>
        <dbReference type="Proteomes" id="UP000594262"/>
    </source>
</evidence>
<dbReference type="Proteomes" id="UP000594262">
    <property type="component" value="Unplaced"/>
</dbReference>
<sequence length="484" mass="54201">MKRVSTLQYGCYLLLFIHFIHVTMSCRISPNDTVVSIEALSTGCLGSRTPNSSVKINGKECRNLSKTGVNLLIISPDRTLKRYSINTPLISLRRRIRVLKYFEKNALQNGSVVVIVSQNACFLNYANWPNMIKYAAKLNVGHFEWNSHFHTGLMIGCHGYCPDYVISGKLPFTKLSRDDDELKYNVDFVLPGYNGSHLMTTTTEKPEDKGRREGEKGRTMKDQSTMKLIIIIAPIAIILLFVCVITMACIRKHRGSIFGSCKKRLSADSPCQEDIEPDELSGMYAGLNMKRPSALPNTYEALQKMSVQYEKIDSPLVFKMTENKPSLSEIEESIYQPASDIAPPHRLRTGTELSYSPRLRTSTELSVVSVGLGSSQNIFRKISAEVLSLNPKNPTDDEDESDTRFANYLELEDSVIYKAPSSVPKFEAPKSIPQNIERDSYVEMEEACYEDAEADNIYAPLEASSVGGNDENAAGEVYEQLVFT</sequence>
<keyword evidence="2" id="KW-0812">Transmembrane</keyword>
<keyword evidence="5" id="KW-1185">Reference proteome</keyword>
<dbReference type="GeneID" id="136798803"/>